<comment type="similarity">
    <text evidence="1">Belongs to the peptidase S33 family.</text>
</comment>
<dbReference type="AlphaFoldDB" id="G4T6X6"/>
<evidence type="ECO:0000256" key="2">
    <source>
        <dbReference type="ARBA" id="ARBA00022801"/>
    </source>
</evidence>
<dbReference type="STRING" id="1109443.G4T6X6"/>
<feature type="signal peptide" evidence="3">
    <location>
        <begin position="1"/>
        <end position="17"/>
    </location>
</feature>
<keyword evidence="7" id="KW-1185">Reference proteome</keyword>
<feature type="domain" description="AB hydrolase-1" evidence="4">
    <location>
        <begin position="88"/>
        <end position="267"/>
    </location>
</feature>
<dbReference type="OrthoDB" id="425534at2759"/>
<dbReference type="Pfam" id="PF00561">
    <property type="entry name" value="Abhydrolase_1"/>
    <property type="match status" value="1"/>
</dbReference>
<evidence type="ECO:0000256" key="1">
    <source>
        <dbReference type="ARBA" id="ARBA00010088"/>
    </source>
</evidence>
<name>G4T6X6_SERID</name>
<keyword evidence="2" id="KW-0378">Hydrolase</keyword>
<keyword evidence="3" id="KW-0732">Signal</keyword>
<evidence type="ECO:0000313" key="6">
    <source>
        <dbReference type="EMBL" id="CCA67084.1"/>
    </source>
</evidence>
<proteinExistence type="inferred from homology"/>
<dbReference type="OMA" id="MAAPDLC"/>
<dbReference type="eggNOG" id="ENOG502SIH4">
    <property type="taxonomic scope" value="Eukaryota"/>
</dbReference>
<evidence type="ECO:0000313" key="7">
    <source>
        <dbReference type="Proteomes" id="UP000007148"/>
    </source>
</evidence>
<comment type="caution">
    <text evidence="6">The sequence shown here is derived from an EMBL/GenBank/DDBJ whole genome shotgun (WGS) entry which is preliminary data.</text>
</comment>
<gene>
    <name evidence="6" type="ORF">PIIN_00919</name>
</gene>
<dbReference type="HOGENOM" id="CLU_013364_5_1_1"/>
<evidence type="ECO:0000259" key="4">
    <source>
        <dbReference type="Pfam" id="PF00561"/>
    </source>
</evidence>
<dbReference type="PANTHER" id="PTHR43248:SF25">
    <property type="entry name" value="AB HYDROLASE-1 DOMAIN-CONTAINING PROTEIN-RELATED"/>
    <property type="match status" value="1"/>
</dbReference>
<reference evidence="6 7" key="1">
    <citation type="journal article" date="2011" name="PLoS Pathog.">
        <title>Endophytic Life Strategies Decoded by Genome and Transcriptome Analyses of the Mutualistic Root Symbiont Piriformospora indica.</title>
        <authorList>
            <person name="Zuccaro A."/>
            <person name="Lahrmann U."/>
            <person name="Guldener U."/>
            <person name="Langen G."/>
            <person name="Pfiffi S."/>
            <person name="Biedenkopf D."/>
            <person name="Wong P."/>
            <person name="Samans B."/>
            <person name="Grimm C."/>
            <person name="Basiewicz M."/>
            <person name="Murat C."/>
            <person name="Martin F."/>
            <person name="Kogel K.H."/>
        </authorList>
    </citation>
    <scope>NUCLEOTIDE SEQUENCE [LARGE SCALE GENOMIC DNA]</scope>
    <source>
        <strain evidence="6 7">DSM 11827</strain>
    </source>
</reference>
<feature type="domain" description="Peptidase S33 tripeptidyl aminopeptidase-like C-terminal" evidence="5">
    <location>
        <begin position="438"/>
        <end position="535"/>
    </location>
</feature>
<sequence>MAPFLPLLALFASVAHASFLGLERRAPANITWERCPNTNSSSRLECATAQVPLDWNDTSKGDIPLSLIRLPAQNNTREGYMFFNPGGPGIPGTHALIAYGEFFQAKLGAGWDIVSWDTRGLLQSGPNITVFANDTDYDAYWTQYQGLGKLSARGNLTQSADVDFFMSQVSAFDNLTMTLNQKMVEKNGDKLKYIGTCANVRDLVYLVDSMYGEGSDVNFWGLSYGTVIGTYLTQMFPERVGRVILDGVYDPEKYANLPPLKWFDIDPLTRDKALLMWAQACAAGQNCTASQAMPNATAEALLAQIEVVLDTAHRNYNGFAWTDASQKNETALMDPNSYSWEIIAASIFSALYDPVSWGAIADGLPQIAALQQNRTAKAKFTGFPLLSAPRYGEVSEDRLDMVTIAIYCSDTVDPAGETTEDLFKAYVHASQNISTLAGAVISANMRSHCHRYTSRAVERLPQKMNKKPKNVVLVIGNSGDHITPFQSARRLASSEFLGTQARLLQFNAPGHGSHIFASTCADDVVRKFIRGTPPADSGNDEADVICDVDITPYGPVPEAWKDRSDDTQTDDAMRLLAQRFYYYLLLLPLLIFI</sequence>
<dbReference type="InterPro" id="IPR029058">
    <property type="entry name" value="AB_hydrolase_fold"/>
</dbReference>
<dbReference type="GO" id="GO:0016787">
    <property type="term" value="F:hydrolase activity"/>
    <property type="evidence" value="ECO:0007669"/>
    <property type="project" value="UniProtKB-KW"/>
</dbReference>
<dbReference type="EMBL" id="CAFZ01000009">
    <property type="protein sequence ID" value="CCA67084.1"/>
    <property type="molecule type" value="Genomic_DNA"/>
</dbReference>
<dbReference type="Gene3D" id="3.40.50.1820">
    <property type="entry name" value="alpha/beta hydrolase"/>
    <property type="match status" value="1"/>
</dbReference>
<feature type="chain" id="PRO_5003468527" evidence="3">
    <location>
        <begin position="18"/>
        <end position="593"/>
    </location>
</feature>
<dbReference type="PANTHER" id="PTHR43248">
    <property type="entry name" value="2-SUCCINYL-6-HYDROXY-2,4-CYCLOHEXADIENE-1-CARBOXYLATE SYNTHASE"/>
    <property type="match status" value="1"/>
</dbReference>
<evidence type="ECO:0000256" key="3">
    <source>
        <dbReference type="SAM" id="SignalP"/>
    </source>
</evidence>
<organism evidence="6 7">
    <name type="scientific">Serendipita indica (strain DSM 11827)</name>
    <name type="common">Root endophyte fungus</name>
    <name type="synonym">Piriformospora indica</name>
    <dbReference type="NCBI Taxonomy" id="1109443"/>
    <lineage>
        <taxon>Eukaryota</taxon>
        <taxon>Fungi</taxon>
        <taxon>Dikarya</taxon>
        <taxon>Basidiomycota</taxon>
        <taxon>Agaricomycotina</taxon>
        <taxon>Agaricomycetes</taxon>
        <taxon>Sebacinales</taxon>
        <taxon>Serendipitaceae</taxon>
        <taxon>Serendipita</taxon>
    </lineage>
</organism>
<dbReference type="InterPro" id="IPR051601">
    <property type="entry name" value="Serine_prot/Carboxylest_S33"/>
</dbReference>
<protein>
    <submittedName>
        <fullName evidence="6">Uncharacterized protein</fullName>
    </submittedName>
</protein>
<dbReference type="InParanoid" id="G4T6X6"/>
<dbReference type="InterPro" id="IPR013595">
    <property type="entry name" value="Pept_S33_TAP-like_C"/>
</dbReference>
<dbReference type="Proteomes" id="UP000007148">
    <property type="component" value="Unassembled WGS sequence"/>
</dbReference>
<dbReference type="SUPFAM" id="SSF53474">
    <property type="entry name" value="alpha/beta-Hydrolases"/>
    <property type="match status" value="1"/>
</dbReference>
<dbReference type="Pfam" id="PF08386">
    <property type="entry name" value="Abhydrolase_4"/>
    <property type="match status" value="1"/>
</dbReference>
<accession>G4T6X6</accession>
<evidence type="ECO:0000259" key="5">
    <source>
        <dbReference type="Pfam" id="PF08386"/>
    </source>
</evidence>
<dbReference type="InterPro" id="IPR000073">
    <property type="entry name" value="AB_hydrolase_1"/>
</dbReference>